<dbReference type="Proteomes" id="UP000019804">
    <property type="component" value="Unassembled WGS sequence"/>
</dbReference>
<feature type="signal peptide" evidence="1">
    <location>
        <begin position="1"/>
        <end position="17"/>
    </location>
</feature>
<evidence type="ECO:0000313" key="2">
    <source>
        <dbReference type="EMBL" id="EYE96928.1"/>
    </source>
</evidence>
<keyword evidence="1" id="KW-0732">Signal</keyword>
<gene>
    <name evidence="2" type="ORF">EURHEDRAFT_410719</name>
</gene>
<evidence type="ECO:0000256" key="1">
    <source>
        <dbReference type="SAM" id="SignalP"/>
    </source>
</evidence>
<dbReference type="RefSeq" id="XP_040640616.1">
    <property type="nucleotide sequence ID" value="XM_040781432.1"/>
</dbReference>
<protein>
    <submittedName>
        <fullName evidence="2">Uncharacterized protein</fullName>
    </submittedName>
</protein>
<evidence type="ECO:0000313" key="3">
    <source>
        <dbReference type="Proteomes" id="UP000019804"/>
    </source>
</evidence>
<accession>A0A017SIZ9</accession>
<dbReference type="HOGENOM" id="CLU_2654074_0_0_1"/>
<feature type="chain" id="PRO_5001496212" evidence="1">
    <location>
        <begin position="18"/>
        <end position="76"/>
    </location>
</feature>
<dbReference type="AlphaFoldDB" id="A0A017SIZ9"/>
<proteinExistence type="predicted"/>
<organism evidence="2 3">
    <name type="scientific">Aspergillus ruber (strain CBS 135680)</name>
    <dbReference type="NCBI Taxonomy" id="1388766"/>
    <lineage>
        <taxon>Eukaryota</taxon>
        <taxon>Fungi</taxon>
        <taxon>Dikarya</taxon>
        <taxon>Ascomycota</taxon>
        <taxon>Pezizomycotina</taxon>
        <taxon>Eurotiomycetes</taxon>
        <taxon>Eurotiomycetidae</taxon>
        <taxon>Eurotiales</taxon>
        <taxon>Aspergillaceae</taxon>
        <taxon>Aspergillus</taxon>
        <taxon>Aspergillus subgen. Aspergillus</taxon>
    </lineage>
</organism>
<reference evidence="3" key="1">
    <citation type="journal article" date="2014" name="Nat. Commun.">
        <title>Genomic adaptations of the halophilic Dead Sea filamentous fungus Eurotium rubrum.</title>
        <authorList>
            <person name="Kis-Papo T."/>
            <person name="Weig A.R."/>
            <person name="Riley R."/>
            <person name="Persoh D."/>
            <person name="Salamov A."/>
            <person name="Sun H."/>
            <person name="Lipzen A."/>
            <person name="Wasser S.P."/>
            <person name="Rambold G."/>
            <person name="Grigoriev I.V."/>
            <person name="Nevo E."/>
        </authorList>
    </citation>
    <scope>NUCLEOTIDE SEQUENCE [LARGE SCALE GENOMIC DNA]</scope>
    <source>
        <strain evidence="3">CBS 135680</strain>
    </source>
</reference>
<name>A0A017SIZ9_ASPRC</name>
<dbReference type="GeneID" id="63696556"/>
<sequence length="76" mass="8551">MLSLIITALIITPDCSCHSPRKIPNVLDGIIKKDRLDAPPSVPAIRGYKYISNSVTKTRYIWSISTIEWSIYSSNQ</sequence>
<keyword evidence="3" id="KW-1185">Reference proteome</keyword>
<dbReference type="EMBL" id="KK088417">
    <property type="protein sequence ID" value="EYE96928.1"/>
    <property type="molecule type" value="Genomic_DNA"/>
</dbReference>